<dbReference type="GO" id="GO:0003700">
    <property type="term" value="F:DNA-binding transcription factor activity"/>
    <property type="evidence" value="ECO:0007669"/>
    <property type="project" value="InterPro"/>
</dbReference>
<dbReference type="AlphaFoldDB" id="A0A830HA98"/>
<dbReference type="PROSITE" id="PS00036">
    <property type="entry name" value="BZIP_BASIC"/>
    <property type="match status" value="1"/>
</dbReference>
<feature type="region of interest" description="Disordered" evidence="1">
    <location>
        <begin position="1"/>
        <end position="116"/>
    </location>
</feature>
<feature type="compositionally biased region" description="Polar residues" evidence="1">
    <location>
        <begin position="51"/>
        <end position="73"/>
    </location>
</feature>
<evidence type="ECO:0000313" key="3">
    <source>
        <dbReference type="EMBL" id="GHP03668.1"/>
    </source>
</evidence>
<dbReference type="Proteomes" id="UP000660262">
    <property type="component" value="Unassembled WGS sequence"/>
</dbReference>
<proteinExistence type="predicted"/>
<dbReference type="InterPro" id="IPR004827">
    <property type="entry name" value="bZIP"/>
</dbReference>
<accession>A0A830HA98</accession>
<name>A0A830HA98_9CHLO</name>
<gene>
    <name evidence="3" type="ORF">PPROV_000242300</name>
</gene>
<feature type="domain" description="BZIP" evidence="2">
    <location>
        <begin position="241"/>
        <end position="256"/>
    </location>
</feature>
<dbReference type="EMBL" id="BNJQ01000006">
    <property type="protein sequence ID" value="GHP03668.1"/>
    <property type="molecule type" value="Genomic_DNA"/>
</dbReference>
<keyword evidence="4" id="KW-1185">Reference proteome</keyword>
<feature type="compositionally biased region" description="Acidic residues" evidence="1">
    <location>
        <begin position="29"/>
        <end position="38"/>
    </location>
</feature>
<evidence type="ECO:0000313" key="4">
    <source>
        <dbReference type="Proteomes" id="UP000660262"/>
    </source>
</evidence>
<reference evidence="3" key="1">
    <citation type="submission" date="2020-10" db="EMBL/GenBank/DDBJ databases">
        <title>Unveiling of a novel bifunctional photoreceptor, Dualchrome1, isolated from a cosmopolitan green alga.</title>
        <authorList>
            <person name="Suzuki S."/>
            <person name="Kawachi M."/>
        </authorList>
    </citation>
    <scope>NUCLEOTIDE SEQUENCE</scope>
    <source>
        <strain evidence="3">NIES 2893</strain>
    </source>
</reference>
<evidence type="ECO:0000256" key="1">
    <source>
        <dbReference type="SAM" id="MobiDB-lite"/>
    </source>
</evidence>
<organism evidence="3 4">
    <name type="scientific">Pycnococcus provasolii</name>
    <dbReference type="NCBI Taxonomy" id="41880"/>
    <lineage>
        <taxon>Eukaryota</taxon>
        <taxon>Viridiplantae</taxon>
        <taxon>Chlorophyta</taxon>
        <taxon>Pseudoscourfieldiophyceae</taxon>
        <taxon>Pseudoscourfieldiales</taxon>
        <taxon>Pycnococcaceae</taxon>
        <taxon>Pycnococcus</taxon>
    </lineage>
</organism>
<evidence type="ECO:0000259" key="2">
    <source>
        <dbReference type="PROSITE" id="PS00036"/>
    </source>
</evidence>
<comment type="caution">
    <text evidence="3">The sequence shown here is derived from an EMBL/GenBank/DDBJ whole genome shotgun (WGS) entry which is preliminary data.</text>
</comment>
<sequence>MADFQNLFKDELPPLPRVQSHHSRGCTSQDDDFGDLLNEEGPASISPPPQQSRDNIGTSLQHLQENPTSSTPPAQRRAVRRVERRLVASGQQGGATAPPTVRAPAPPTVPAPSTQQDYGASAWLPAASVQYTTQATNAALTLALALNFYDAMTLSPAPGAAPLADPFLCYTGVQSAAARALVAATLRPPPAPLPPPPPPPPPPMSSDAWLAEAARVVGSPEQVAAGLGTTTVHGHTGITQRRRDQNRLAQRRWRVRQRALTQIERQNTEMRIEIEENEEKVVPLLRLQHRVKVKHMRAHRESLDKAEKLLRKFRFLLKRRIPLMGGYTTSPSAVVTEPKLIRTIHDTI</sequence>
<protein>
    <recommendedName>
        <fullName evidence="2">BZIP domain-containing protein</fullName>
    </recommendedName>
</protein>